<dbReference type="InterPro" id="IPR026444">
    <property type="entry name" value="Secre_tail"/>
</dbReference>
<keyword evidence="2" id="KW-0677">Repeat</keyword>
<dbReference type="NCBIfam" id="NF038128">
    <property type="entry name" value="choice_anch_J"/>
    <property type="match status" value="2"/>
</dbReference>
<sequence length="1056" mass="114309">MKKITFSILLGLLWFWGSFAQIPIGTQDGTTSTMPIFSCWNYSYSQQLVYQSEINAQGQITSITYFYDVTTGGTDSSTDWTILMGHTPKTNFANENDWVQMGDLTEVFSGTVTFPAQGQQMTIEFDTPFTYNNTDNLVIAVDENQPGFNCSIYFGKTGDLGAARGIYTRSDSDNPDPNNPPAAFTTTNHISTMILGGIQQSCVAVTDVTISDITETGAIVTWVNTTTATDGYTVNVFTDGANPDTDTPVTSETVGEGIETVAVSGLNANTTYDVYVISDCGAGDTATTTVESFTTLPEGGCGAATLPYIMDFETATPPALPECTSSENVGTGNNWETTVYNDNGLSANVLIYTYDSNNAANAWFYTQGVALESGVNYQISYKFFGSEYWPEKMKVAYGTSPEASAMNEQLADYPSIGAAYNEMVSFTVAADGVYYFGFNVYSDADRNRLYLDDIKIIVAPTCPQPTELMATSFSHNSADLSWTAGGDETEWLVTYGEAGFDPTTGGQEATVNTDPTTTITGLDSNTTYDFYVTAICGASDESEMVGPVSATTVCEATELPYFLDFEEVTTPALPECTTTQNVGDGRNWATYSASGNGFNSKVLRYEYSTTYAADAWFYTQGLNLVAGTEYKISYKYGNNSTTKVESLKVAYGTSPNASAMTEELADYPTIGGGTPSTDEVTFTVDTDGVYYFGFNAYSAAFQYYLYVDNISIIVAPSCEMPTNLNADNFTTSTADLSWTAGGTETEWEVLYGEAGFDPTTEGTLVVVDTDPETTITGLEDGTIYEFYVTAICGEDDESEMAGPKQFTTLCTAATVPYVMDFETATTPNLPACTSRENLSEGNNWITTNLNGFGFDSQVLFYNWSSSNDANAWFYTQGVELEADTEYQISYLYGNDNTYGDTEKMKVAYGTYPEASAMTTQLADHPAINSGMATENTVTFTPPADGVYYFGFNAYSPAGNYRLYLDDINVAGNTVGINENEISNINYFPNPVKDNLTISAANSIDAITVYNLLGQTVMQAQPRSTNVVLDLSSLPTGTYVLKANAADSVSTFKVVKK</sequence>
<dbReference type="SMART" id="SM00060">
    <property type="entry name" value="FN3"/>
    <property type="match status" value="3"/>
</dbReference>
<proteinExistence type="predicted"/>
<dbReference type="Pfam" id="PF18962">
    <property type="entry name" value="Por_Secre_tail"/>
    <property type="match status" value="1"/>
</dbReference>
<evidence type="ECO:0000256" key="3">
    <source>
        <dbReference type="SAM" id="SignalP"/>
    </source>
</evidence>
<dbReference type="InterPro" id="IPR013783">
    <property type="entry name" value="Ig-like_fold"/>
</dbReference>
<feature type="domain" description="Fibronectin type-III" evidence="4">
    <location>
        <begin position="720"/>
        <end position="811"/>
    </location>
</feature>
<name>A0A410G6M3_9FLAO</name>
<dbReference type="Gene3D" id="2.60.120.200">
    <property type="match status" value="3"/>
</dbReference>
<accession>A0A410G6M3</accession>
<keyword evidence="6" id="KW-1185">Reference proteome</keyword>
<dbReference type="InterPro" id="IPR003961">
    <property type="entry name" value="FN3_dom"/>
</dbReference>
<feature type="domain" description="Fibronectin type-III" evidence="4">
    <location>
        <begin position="204"/>
        <end position="298"/>
    </location>
</feature>
<dbReference type="RefSeq" id="WP_128251298.1">
    <property type="nucleotide sequence ID" value="NZ_CP034951.1"/>
</dbReference>
<dbReference type="InterPro" id="IPR050964">
    <property type="entry name" value="Striated_Muscle_Regulatory"/>
</dbReference>
<evidence type="ECO:0000313" key="5">
    <source>
        <dbReference type="EMBL" id="QAA82934.1"/>
    </source>
</evidence>
<dbReference type="PANTHER" id="PTHR13817">
    <property type="entry name" value="TITIN"/>
    <property type="match status" value="1"/>
</dbReference>
<evidence type="ECO:0000256" key="1">
    <source>
        <dbReference type="ARBA" id="ARBA00022729"/>
    </source>
</evidence>
<dbReference type="Pfam" id="PF00041">
    <property type="entry name" value="fn3"/>
    <property type="match status" value="3"/>
</dbReference>
<dbReference type="EMBL" id="CP034951">
    <property type="protein sequence ID" value="QAA82934.1"/>
    <property type="molecule type" value="Genomic_DNA"/>
</dbReference>
<dbReference type="Proteomes" id="UP000285517">
    <property type="component" value="Chromosome"/>
</dbReference>
<dbReference type="PROSITE" id="PS50853">
    <property type="entry name" value="FN3"/>
    <property type="match status" value="3"/>
</dbReference>
<dbReference type="SUPFAM" id="SSF49265">
    <property type="entry name" value="Fibronectin type III"/>
    <property type="match status" value="2"/>
</dbReference>
<dbReference type="KEGG" id="aev:EI546_14945"/>
<keyword evidence="1 3" id="KW-0732">Signal</keyword>
<reference evidence="5 6" key="1">
    <citation type="submission" date="2019-01" db="EMBL/GenBank/DDBJ databases">
        <title>Complete genome sequencing of Aequorivita sp. H23M31.</title>
        <authorList>
            <person name="Bae J.-W."/>
        </authorList>
    </citation>
    <scope>NUCLEOTIDE SEQUENCE [LARGE SCALE GENOMIC DNA]</scope>
    <source>
        <strain evidence="5 6">H23M31</strain>
    </source>
</reference>
<dbReference type="PANTHER" id="PTHR13817:SF166">
    <property type="entry name" value="NEURONAL IGCAM-RELATED"/>
    <property type="match status" value="1"/>
</dbReference>
<feature type="chain" id="PRO_5019318705" evidence="3">
    <location>
        <begin position="21"/>
        <end position="1056"/>
    </location>
</feature>
<evidence type="ECO:0000256" key="2">
    <source>
        <dbReference type="ARBA" id="ARBA00022737"/>
    </source>
</evidence>
<dbReference type="AlphaFoldDB" id="A0A410G6M3"/>
<evidence type="ECO:0000313" key="6">
    <source>
        <dbReference type="Proteomes" id="UP000285517"/>
    </source>
</evidence>
<dbReference type="OrthoDB" id="975384at2"/>
<protein>
    <submittedName>
        <fullName evidence="5">T9SS type A sorting domain-containing protein</fullName>
    </submittedName>
</protein>
<gene>
    <name evidence="5" type="ORF">EI546_14945</name>
</gene>
<feature type="signal peptide" evidence="3">
    <location>
        <begin position="1"/>
        <end position="20"/>
    </location>
</feature>
<evidence type="ECO:0000259" key="4">
    <source>
        <dbReference type="PROSITE" id="PS50853"/>
    </source>
</evidence>
<feature type="domain" description="Fibronectin type-III" evidence="4">
    <location>
        <begin position="464"/>
        <end position="556"/>
    </location>
</feature>
<dbReference type="InterPro" id="IPR036116">
    <property type="entry name" value="FN3_sf"/>
</dbReference>
<dbReference type="CDD" id="cd00063">
    <property type="entry name" value="FN3"/>
    <property type="match status" value="3"/>
</dbReference>
<organism evidence="5 6">
    <name type="scientific">Aequorivita ciconiae</name>
    <dbReference type="NCBI Taxonomy" id="2494375"/>
    <lineage>
        <taxon>Bacteria</taxon>
        <taxon>Pseudomonadati</taxon>
        <taxon>Bacteroidota</taxon>
        <taxon>Flavobacteriia</taxon>
        <taxon>Flavobacteriales</taxon>
        <taxon>Flavobacteriaceae</taxon>
        <taxon>Aequorivita</taxon>
    </lineage>
</organism>
<dbReference type="Gene3D" id="2.60.40.10">
    <property type="entry name" value="Immunoglobulins"/>
    <property type="match status" value="3"/>
</dbReference>
<dbReference type="NCBIfam" id="TIGR04183">
    <property type="entry name" value="Por_Secre_tail"/>
    <property type="match status" value="1"/>
</dbReference>